<keyword evidence="6" id="KW-0493">Microtubule</keyword>
<dbReference type="FunFam" id="3.40.50.1440:FF:000004">
    <property type="entry name" value="Tubulin alpha chain"/>
    <property type="match status" value="1"/>
</dbReference>
<comment type="function">
    <text evidence="13">Tubulin is the major constituent of microtubules, a cylinder consisting of laterally associated linear protofilaments composed of alpha- and beta-tubulin heterodimers. Microtubules grow by the addition of GTP-tubulin dimers to the microtubule end, where a stabilizing cap forms. Below the cap, tubulin dimers are in GDP-bound state, owing to GTPase activity of alpha-tubulin.</text>
</comment>
<accession>A0A812QDF3</accession>
<dbReference type="CDD" id="cd02186">
    <property type="entry name" value="alpha_tubulin"/>
    <property type="match status" value="2"/>
</dbReference>
<feature type="domain" description="Tubulin/FtsZ 2-layer sandwich" evidence="17">
    <location>
        <begin position="891"/>
        <end position="1036"/>
    </location>
</feature>
<evidence type="ECO:0000256" key="10">
    <source>
        <dbReference type="ARBA" id="ARBA00022842"/>
    </source>
</evidence>
<dbReference type="InterPro" id="IPR047196">
    <property type="entry name" value="YidC_ALB_C"/>
</dbReference>
<feature type="domain" description="Tubulin/FtsZ GTPase" evidence="16">
    <location>
        <begin position="1143"/>
        <end position="1340"/>
    </location>
</feature>
<keyword evidence="15" id="KW-0472">Membrane</keyword>
<dbReference type="FunFam" id="3.30.1330.20:FF:000001">
    <property type="entry name" value="Tubulin alpha chain"/>
    <property type="match status" value="2"/>
</dbReference>
<evidence type="ECO:0000256" key="6">
    <source>
        <dbReference type="ARBA" id="ARBA00022701"/>
    </source>
</evidence>
<protein>
    <recommendedName>
        <fullName evidence="20">Tubulin alpha chain</fullName>
    </recommendedName>
</protein>
<dbReference type="PRINTS" id="PR01161">
    <property type="entry name" value="TUBULIN"/>
</dbReference>
<dbReference type="InterPro" id="IPR003008">
    <property type="entry name" value="Tubulin_FtsZ_GTPase"/>
</dbReference>
<evidence type="ECO:0008006" key="20">
    <source>
        <dbReference type="Google" id="ProtNLM"/>
    </source>
</evidence>
<dbReference type="EMBL" id="CAJNDS010002213">
    <property type="protein sequence ID" value="CAE7376080.1"/>
    <property type="molecule type" value="Genomic_DNA"/>
</dbReference>
<evidence type="ECO:0000256" key="1">
    <source>
        <dbReference type="ARBA" id="ARBA00001946"/>
    </source>
</evidence>
<dbReference type="InterPro" id="IPR023123">
    <property type="entry name" value="Tubulin_C"/>
</dbReference>
<evidence type="ECO:0000259" key="16">
    <source>
        <dbReference type="SMART" id="SM00864"/>
    </source>
</evidence>
<proteinExistence type="inferred from homology"/>
<dbReference type="OrthoDB" id="6244442at2759"/>
<dbReference type="Pfam" id="PF03953">
    <property type="entry name" value="Tubulin_C"/>
    <property type="match status" value="2"/>
</dbReference>
<dbReference type="SUPFAM" id="SSF55307">
    <property type="entry name" value="Tubulin C-terminal domain-like"/>
    <property type="match status" value="2"/>
</dbReference>
<gene>
    <name evidence="18" type="ORF">SNAT2548_LOCUS20544</name>
</gene>
<dbReference type="Proteomes" id="UP000604046">
    <property type="component" value="Unassembled WGS sequence"/>
</dbReference>
<comment type="caution">
    <text evidence="18">The sequence shown here is derived from an EMBL/GenBank/DDBJ whole genome shotgun (WGS) entry which is preliminary data.</text>
</comment>
<dbReference type="InterPro" id="IPR000217">
    <property type="entry name" value="Tubulin"/>
</dbReference>
<evidence type="ECO:0000256" key="8">
    <source>
        <dbReference type="ARBA" id="ARBA00022741"/>
    </source>
</evidence>
<dbReference type="CDD" id="cd20070">
    <property type="entry name" value="5TM_YidC_Alb3"/>
    <property type="match status" value="1"/>
</dbReference>
<evidence type="ECO:0000256" key="2">
    <source>
        <dbReference type="ARBA" id="ARBA00004245"/>
    </source>
</evidence>
<keyword evidence="8" id="KW-0547">Nucleotide-binding</keyword>
<evidence type="ECO:0000259" key="17">
    <source>
        <dbReference type="SMART" id="SM00865"/>
    </source>
</evidence>
<comment type="subunit">
    <text evidence="4">Dimer of alpha and beta chains. A typical microtubule is a hollow water-filled tube with an outer diameter of 25 nm and an inner diameter of 15 nM. Alpha-beta heterodimers associate head-to-tail to form protofilaments running lengthwise along the microtubule wall with the beta-tubulin subunit facing the microtubule plus end conferring a structural polarity. Microtubules usually have 13 protofilaments but different protofilament numbers can be found in some organisms and specialized cells.</text>
</comment>
<name>A0A812QDF3_9DINO</name>
<comment type="subcellular location">
    <subcellularLocation>
        <location evidence="2">Cytoplasm</location>
        <location evidence="2">Cytoskeleton</location>
    </subcellularLocation>
    <subcellularLocation>
        <location evidence="15">Membrane</location>
        <topology evidence="15">Multi-pass membrane protein</topology>
    </subcellularLocation>
</comment>
<keyword evidence="15" id="KW-0812">Transmembrane</keyword>
<dbReference type="PANTHER" id="PTHR11588">
    <property type="entry name" value="TUBULIN"/>
    <property type="match status" value="1"/>
</dbReference>
<comment type="catalytic activity">
    <reaction evidence="14">
        <text>GTP + H2O = GDP + phosphate + H(+)</text>
        <dbReference type="Rhea" id="RHEA:19669"/>
        <dbReference type="ChEBI" id="CHEBI:15377"/>
        <dbReference type="ChEBI" id="CHEBI:15378"/>
        <dbReference type="ChEBI" id="CHEBI:37565"/>
        <dbReference type="ChEBI" id="CHEBI:43474"/>
        <dbReference type="ChEBI" id="CHEBI:58189"/>
    </reaction>
    <physiologicalReaction direction="left-to-right" evidence="14">
        <dbReference type="Rhea" id="RHEA:19670"/>
    </physiologicalReaction>
</comment>
<dbReference type="PROSITE" id="PS00227">
    <property type="entry name" value="TUBULIN"/>
    <property type="match status" value="2"/>
</dbReference>
<dbReference type="GO" id="GO:0016787">
    <property type="term" value="F:hydrolase activity"/>
    <property type="evidence" value="ECO:0007669"/>
    <property type="project" value="UniProtKB-KW"/>
</dbReference>
<reference evidence="18" key="1">
    <citation type="submission" date="2021-02" db="EMBL/GenBank/DDBJ databases">
        <authorList>
            <person name="Dougan E. K."/>
            <person name="Rhodes N."/>
            <person name="Thang M."/>
            <person name="Chan C."/>
        </authorList>
    </citation>
    <scope>NUCLEOTIDE SEQUENCE</scope>
</reference>
<dbReference type="InterPro" id="IPR036525">
    <property type="entry name" value="Tubulin/FtsZ_GTPase_sf"/>
</dbReference>
<dbReference type="SMART" id="SM00864">
    <property type="entry name" value="Tubulin"/>
    <property type="match status" value="2"/>
</dbReference>
<keyword evidence="19" id="KW-1185">Reference proteome</keyword>
<dbReference type="Gene3D" id="3.40.50.1440">
    <property type="entry name" value="Tubulin/FtsZ, GTPase domain"/>
    <property type="match status" value="2"/>
</dbReference>
<dbReference type="GO" id="GO:0007017">
    <property type="term" value="P:microtubule-based process"/>
    <property type="evidence" value="ECO:0007669"/>
    <property type="project" value="InterPro"/>
</dbReference>
<evidence type="ECO:0000256" key="12">
    <source>
        <dbReference type="ARBA" id="ARBA00023212"/>
    </source>
</evidence>
<evidence type="ECO:0000256" key="14">
    <source>
        <dbReference type="ARBA" id="ARBA00049117"/>
    </source>
</evidence>
<evidence type="ECO:0000256" key="9">
    <source>
        <dbReference type="ARBA" id="ARBA00022801"/>
    </source>
</evidence>
<dbReference type="SMART" id="SM00865">
    <property type="entry name" value="Tubulin_C"/>
    <property type="match status" value="2"/>
</dbReference>
<comment type="similarity">
    <text evidence="15">Belongs to the OXA1/ALB3/YidC family.</text>
</comment>
<dbReference type="GO" id="GO:0046872">
    <property type="term" value="F:metal ion binding"/>
    <property type="evidence" value="ECO:0007669"/>
    <property type="project" value="UniProtKB-KW"/>
</dbReference>
<evidence type="ECO:0000256" key="7">
    <source>
        <dbReference type="ARBA" id="ARBA00022723"/>
    </source>
</evidence>
<dbReference type="PRINTS" id="PR01162">
    <property type="entry name" value="ALPHATUBULIN"/>
</dbReference>
<keyword evidence="5" id="KW-0963">Cytoplasm</keyword>
<keyword evidence="12" id="KW-0206">Cytoskeleton</keyword>
<comment type="cofactor">
    <cofactor evidence="1">
        <name>Mg(2+)</name>
        <dbReference type="ChEBI" id="CHEBI:18420"/>
    </cofactor>
</comment>
<feature type="domain" description="Tubulin/FtsZ 2-layer sandwich" evidence="17">
    <location>
        <begin position="1342"/>
        <end position="1487"/>
    </location>
</feature>
<evidence type="ECO:0000256" key="11">
    <source>
        <dbReference type="ARBA" id="ARBA00023134"/>
    </source>
</evidence>
<evidence type="ECO:0000313" key="19">
    <source>
        <dbReference type="Proteomes" id="UP000604046"/>
    </source>
</evidence>
<dbReference type="GO" id="GO:0005525">
    <property type="term" value="F:GTP binding"/>
    <property type="evidence" value="ECO:0007669"/>
    <property type="project" value="UniProtKB-KW"/>
</dbReference>
<evidence type="ECO:0000256" key="15">
    <source>
        <dbReference type="RuleBase" id="RU003945"/>
    </source>
</evidence>
<dbReference type="InterPro" id="IPR002452">
    <property type="entry name" value="Alpha_tubulin"/>
</dbReference>
<dbReference type="FunFam" id="3.40.50.1440:FF:000007">
    <property type="entry name" value="Tubulin alpha chain"/>
    <property type="match status" value="1"/>
</dbReference>
<evidence type="ECO:0000256" key="4">
    <source>
        <dbReference type="ARBA" id="ARBA00011747"/>
    </source>
</evidence>
<dbReference type="Pfam" id="PF02096">
    <property type="entry name" value="60KD_IMP"/>
    <property type="match status" value="1"/>
</dbReference>
<dbReference type="InterPro" id="IPR018316">
    <property type="entry name" value="Tubulin/FtsZ_2-layer-sand-dom"/>
</dbReference>
<evidence type="ECO:0000313" key="18">
    <source>
        <dbReference type="EMBL" id="CAE7376080.1"/>
    </source>
</evidence>
<dbReference type="InterPro" id="IPR017975">
    <property type="entry name" value="Tubulin_CS"/>
</dbReference>
<dbReference type="NCBIfam" id="TIGR03592">
    <property type="entry name" value="yidC_oxa1_cterm"/>
    <property type="match status" value="1"/>
</dbReference>
<dbReference type="SUPFAM" id="SSF52490">
    <property type="entry name" value="Tubulin nucleotide-binding domain-like"/>
    <property type="match status" value="2"/>
</dbReference>
<organism evidence="18 19">
    <name type="scientific">Symbiodinium natans</name>
    <dbReference type="NCBI Taxonomy" id="878477"/>
    <lineage>
        <taxon>Eukaryota</taxon>
        <taxon>Sar</taxon>
        <taxon>Alveolata</taxon>
        <taxon>Dinophyceae</taxon>
        <taxon>Suessiales</taxon>
        <taxon>Symbiodiniaceae</taxon>
        <taxon>Symbiodinium</taxon>
    </lineage>
</organism>
<keyword evidence="7" id="KW-0479">Metal-binding</keyword>
<dbReference type="InterPro" id="IPR008280">
    <property type="entry name" value="Tub_FtsZ_C"/>
</dbReference>
<feature type="domain" description="Tubulin/FtsZ GTPase" evidence="16">
    <location>
        <begin position="628"/>
        <end position="889"/>
    </location>
</feature>
<dbReference type="Gene3D" id="1.10.287.600">
    <property type="entry name" value="Helix hairpin bin"/>
    <property type="match status" value="2"/>
</dbReference>
<dbReference type="GO" id="GO:0016020">
    <property type="term" value="C:membrane"/>
    <property type="evidence" value="ECO:0007669"/>
    <property type="project" value="UniProtKB-SubCell"/>
</dbReference>
<dbReference type="GO" id="GO:0005200">
    <property type="term" value="F:structural constituent of cytoskeleton"/>
    <property type="evidence" value="ECO:0007669"/>
    <property type="project" value="InterPro"/>
</dbReference>
<dbReference type="Gene3D" id="3.30.1330.20">
    <property type="entry name" value="Tubulin/FtsZ, C-terminal domain"/>
    <property type="match status" value="2"/>
</dbReference>
<dbReference type="InterPro" id="IPR037103">
    <property type="entry name" value="Tubulin/FtsZ-like_C"/>
</dbReference>
<dbReference type="Pfam" id="PF00091">
    <property type="entry name" value="Tubulin"/>
    <property type="match status" value="2"/>
</dbReference>
<keyword evidence="11" id="KW-0342">GTP-binding</keyword>
<comment type="similarity">
    <text evidence="3">Belongs to the tubulin family.</text>
</comment>
<evidence type="ECO:0000256" key="3">
    <source>
        <dbReference type="ARBA" id="ARBA00009636"/>
    </source>
</evidence>
<dbReference type="InterPro" id="IPR028055">
    <property type="entry name" value="YidC/Oxa/ALB_C"/>
</dbReference>
<keyword evidence="10" id="KW-0460">Magnesium</keyword>
<dbReference type="FunFam" id="1.10.287.600:FF:000005">
    <property type="entry name" value="Tubulin alpha chain"/>
    <property type="match status" value="2"/>
</dbReference>
<keyword evidence="9" id="KW-0378">Hydrolase</keyword>
<sequence length="1547" mass="168034">MALLNEAFALGAAPQVAPVARLASKPERTTSEVSARGSSSVLVAAAAALAVGVVSKRRPVEARPAVAAFGKKKVPSKIVLAVKATAAQEPMEKPLKETKPEAKVDVKELGGRQHMALSDDQVKVAFGVLAAAAAAVMAANPALAQEVQEAASAVADAAADAGEDAEEVVGTVASSGGDVFEPLIQFNAGIIAGIDNVVEDQLHIPNSFGFAIIFYTLFIKLLTFPLNQTSLRSAAIMQLIKPKVDQIQRKYKSDQETLNRMLLRLYDDCGVNPLGGCIPSLIQVPIFIGLYRSILKLAEINPKFKEPFLWIPSLSGPVSGSPSLDWLLGSQSPTEYIPLVGWEDAARYLVLPIGLVASQIITQKFTNPDAGNQGGPAAIVNSVIPLVIGYTALVSPQGLGIYWLCNNLVTNGQTLFIKNQLGEEFPEYRKYLDGTLKKEEEEKKRAKELRAQEEEDSFSGPGVGFANVPANMVVEEKEVEKVAAAKVAAAPKAPERASEGGMGRGFTGPGSAWEVTLLSAQVMAGIQAHLAGGRFQQTFFLEAGGRLFIMFRCLDPQPSPFNLCAAERFADAPSARSERCFAAICIHIGQGGVQIGNACWELFCLEHGIQPDGQMPSDKTIGGGDDAFNTFFSETGAGKHVPRCVMVDGDLEPTVVDEVRTGTYRQLFHPEQLISGKEDAANNFARGHYTIGKEIVDLVLDRIRKLADNCTGLQGFCVYNACGGGTGSGLGCLMLERLSVDYGKKSKISFTVWCCPQVATAVVEPYNTVLCVHSLLEHTDVTIMYDNEALYDICRRMPEQVPEQVPERAFEAGYGIPAAPYPSLAAQADRVEASLGASASEGPCPGYVDLPHRQNTLGNLDIERPTYTNLNRLIAQIISSLTASLRFDGALNVDITEFQTNLVPYPRIHFMLTSYAPVISAEKAYHEQLSVAEITMSVFEPASMMVKCDPRHGKYMACCMMYRGDVVPKDVNAAVATIKTKRTIQFVDWCPTGFKCGINYQPPTVVPGGDLAKVMRACCMISNSTAIAEVFSRIDHKFDLMYSKRAFVHHYVGEGMEEGEFSEAREDLAALEKDYEEVGIETAEGEGEEEGPWAKAGAGDLGASEGGVQIGNACWELFCLEHGIQPDGQMPSDKTIGGGDDAFNTFFSETGAGKHVPRCVMVDLEPTVVDEVRTGTYRQLFHPEQLISGKEDAANNFARGHYTIGKEIVDLVLDRIRKLADNCTGLQGFCVYNACGGGTGSGLGCLMLERLSVDYGKKSKISFTVWCCPQVATAVVEPYNTVLCVHSLLEHTDVTIMYDNEALYDICRRNLDIERPTYTNLNRLIAQIISSLTASLRFDGALNVDITEFQTNLVPYPRIHFMLTSYAPVISAEKAYHEQLSVAEITMSVFEPASMMVKCDPRHGKYMACCMMYRGDVVPKDVNAAVATIKTKRTIQFVDWCPTGFKCGINYQPPTVVPGGDLAKVMRACCMISNSTAIAEVFSRIDHKFDLMYSKRAFVHHYVGEGMEEGEFSEAREDLAALEKDYEEVGIETAEGEGEEEGYGDEF</sequence>
<dbReference type="GO" id="GO:0005874">
    <property type="term" value="C:microtubule"/>
    <property type="evidence" value="ECO:0007669"/>
    <property type="project" value="UniProtKB-KW"/>
</dbReference>
<evidence type="ECO:0000256" key="5">
    <source>
        <dbReference type="ARBA" id="ARBA00022490"/>
    </source>
</evidence>
<evidence type="ECO:0000256" key="13">
    <source>
        <dbReference type="ARBA" id="ARBA00034296"/>
    </source>
</evidence>